<dbReference type="Proteomes" id="UP000319342">
    <property type="component" value="Chromosome"/>
</dbReference>
<reference evidence="2 3" key="1">
    <citation type="submission" date="2019-02" db="EMBL/GenBank/DDBJ databases">
        <title>Deep-cultivation of Planctomycetes and their phenomic and genomic characterization uncovers novel biology.</title>
        <authorList>
            <person name="Wiegand S."/>
            <person name="Jogler M."/>
            <person name="Boedeker C."/>
            <person name="Pinto D."/>
            <person name="Vollmers J."/>
            <person name="Rivas-Marin E."/>
            <person name="Kohn T."/>
            <person name="Peeters S.H."/>
            <person name="Heuer A."/>
            <person name="Rast P."/>
            <person name="Oberbeckmann S."/>
            <person name="Bunk B."/>
            <person name="Jeske O."/>
            <person name="Meyerdierks A."/>
            <person name="Storesund J.E."/>
            <person name="Kallscheuer N."/>
            <person name="Luecker S."/>
            <person name="Lage O.M."/>
            <person name="Pohl T."/>
            <person name="Merkel B.J."/>
            <person name="Hornburger P."/>
            <person name="Mueller R.-W."/>
            <person name="Bruemmer F."/>
            <person name="Labrenz M."/>
            <person name="Spormann A.M."/>
            <person name="Op den Camp H."/>
            <person name="Overmann J."/>
            <person name="Amann R."/>
            <person name="Jetten M.S.M."/>
            <person name="Mascher T."/>
            <person name="Medema M.H."/>
            <person name="Devos D.P."/>
            <person name="Kaster A.-K."/>
            <person name="Ovreas L."/>
            <person name="Rohde M."/>
            <person name="Galperin M.Y."/>
            <person name="Jogler C."/>
        </authorList>
    </citation>
    <scope>NUCLEOTIDE SEQUENCE [LARGE SCALE GENOMIC DNA]</scope>
    <source>
        <strain evidence="2 3">Pla163</strain>
    </source>
</reference>
<evidence type="ECO:0008006" key="4">
    <source>
        <dbReference type="Google" id="ProtNLM"/>
    </source>
</evidence>
<accession>A0A518CWA7</accession>
<dbReference type="AlphaFoldDB" id="A0A518CWA7"/>
<dbReference type="EMBL" id="CP036290">
    <property type="protein sequence ID" value="QDU83509.1"/>
    <property type="molecule type" value="Genomic_DNA"/>
</dbReference>
<feature type="region of interest" description="Disordered" evidence="1">
    <location>
        <begin position="96"/>
        <end position="117"/>
    </location>
</feature>
<feature type="compositionally biased region" description="Polar residues" evidence="1">
    <location>
        <begin position="103"/>
        <end position="117"/>
    </location>
</feature>
<evidence type="ECO:0000256" key="1">
    <source>
        <dbReference type="SAM" id="MobiDB-lite"/>
    </source>
</evidence>
<name>A0A518CWA7_9BACT</name>
<evidence type="ECO:0000313" key="3">
    <source>
        <dbReference type="Proteomes" id="UP000319342"/>
    </source>
</evidence>
<organism evidence="2 3">
    <name type="scientific">Rohdeia mirabilis</name>
    <dbReference type="NCBI Taxonomy" id="2528008"/>
    <lineage>
        <taxon>Bacteria</taxon>
        <taxon>Pseudomonadati</taxon>
        <taxon>Planctomycetota</taxon>
        <taxon>Planctomycetia</taxon>
        <taxon>Planctomycetia incertae sedis</taxon>
        <taxon>Rohdeia</taxon>
    </lineage>
</organism>
<dbReference type="RefSeq" id="WP_419186256.1">
    <property type="nucleotide sequence ID" value="NZ_CP036290.1"/>
</dbReference>
<keyword evidence="3" id="KW-1185">Reference proteome</keyword>
<evidence type="ECO:0000313" key="2">
    <source>
        <dbReference type="EMBL" id="QDU83509.1"/>
    </source>
</evidence>
<gene>
    <name evidence="2" type="ORF">Pla163_06080</name>
</gene>
<sequence>MLAAGARVYEVAGRVQATAHGGVGLVHDLVRATGLASRIDASVDIFRRRGPYSVSDHVLNLAYNVVAGGRTLDDLELRRQDAGYLDQLGAARIPTRRRRETSCAASTAHGSTTCRKR</sequence>
<protein>
    <recommendedName>
        <fullName evidence="4">Transposase DDE domain-containing protein</fullName>
    </recommendedName>
</protein>
<proteinExistence type="predicted"/>